<dbReference type="InterPro" id="IPR002562">
    <property type="entry name" value="3'-5'_exonuclease_dom"/>
</dbReference>
<evidence type="ECO:0000256" key="8">
    <source>
        <dbReference type="ARBA" id="ARBA00043957"/>
    </source>
</evidence>
<dbReference type="GO" id="GO:0071037">
    <property type="term" value="P:nuclear polyadenylation-dependent snRNA catabolic process"/>
    <property type="evidence" value="ECO:0007669"/>
    <property type="project" value="TreeGrafter"/>
</dbReference>
<evidence type="ECO:0000256" key="2">
    <source>
        <dbReference type="ARBA" id="ARBA00022552"/>
    </source>
</evidence>
<evidence type="ECO:0000256" key="6">
    <source>
        <dbReference type="ARBA" id="ARBA00022839"/>
    </source>
</evidence>
<dbReference type="InterPro" id="IPR002121">
    <property type="entry name" value="HRDC_dom"/>
</dbReference>
<dbReference type="InterPro" id="IPR010997">
    <property type="entry name" value="HRDC-like_sf"/>
</dbReference>
<evidence type="ECO:0000313" key="12">
    <source>
        <dbReference type="EMBL" id="KAG8179896.1"/>
    </source>
</evidence>
<dbReference type="GO" id="GO:0000467">
    <property type="term" value="P:exonucleolytic trimming to generate mature 3'-end of 5.8S rRNA from tricistronic rRNA transcript (SSU-rRNA, 5.8S rRNA, LSU-rRNA)"/>
    <property type="evidence" value="ECO:0007669"/>
    <property type="project" value="InterPro"/>
</dbReference>
<dbReference type="EMBL" id="JAFNEN010000598">
    <property type="protein sequence ID" value="KAG8179896.1"/>
    <property type="molecule type" value="Genomic_DNA"/>
</dbReference>
<dbReference type="GO" id="GO:0000176">
    <property type="term" value="C:nuclear exosome (RNase complex)"/>
    <property type="evidence" value="ECO:0007669"/>
    <property type="project" value="InterPro"/>
</dbReference>
<keyword evidence="4" id="KW-0378">Hydrolase</keyword>
<evidence type="ECO:0000256" key="3">
    <source>
        <dbReference type="ARBA" id="ARBA00022722"/>
    </source>
</evidence>
<evidence type="ECO:0000256" key="7">
    <source>
        <dbReference type="ARBA" id="ARBA00023242"/>
    </source>
</evidence>
<dbReference type="CDD" id="cd06147">
    <property type="entry name" value="Rrp6p_like_exo"/>
    <property type="match status" value="1"/>
</dbReference>
<evidence type="ECO:0000256" key="10">
    <source>
        <dbReference type="SAM" id="MobiDB-lite"/>
    </source>
</evidence>
<name>A0AAV6U8C3_9ARAC</name>
<reference evidence="12 13" key="1">
    <citation type="journal article" date="2022" name="Nat. Ecol. Evol.">
        <title>A masculinizing supergene underlies an exaggerated male reproductive morph in a spider.</title>
        <authorList>
            <person name="Hendrickx F."/>
            <person name="De Corte Z."/>
            <person name="Sonet G."/>
            <person name="Van Belleghem S.M."/>
            <person name="Kostlbacher S."/>
            <person name="Vangestel C."/>
        </authorList>
    </citation>
    <scope>NUCLEOTIDE SEQUENCE [LARGE SCALE GENOMIC DNA]</scope>
    <source>
        <strain evidence="12">W744_W776</strain>
    </source>
</reference>
<dbReference type="Gene3D" id="3.30.420.10">
    <property type="entry name" value="Ribonuclease H-like superfamily/Ribonuclease H"/>
    <property type="match status" value="1"/>
</dbReference>
<accession>A0AAV6U8C3</accession>
<dbReference type="SUPFAM" id="SSF47819">
    <property type="entry name" value="HRDC-like"/>
    <property type="match status" value="1"/>
</dbReference>
<comment type="subcellular location">
    <subcellularLocation>
        <location evidence="1">Nucleus</location>
    </subcellularLocation>
</comment>
<comment type="similarity">
    <text evidence="8">Belongs to the exosome component 10/RRP6 family.</text>
</comment>
<dbReference type="InterPro" id="IPR044876">
    <property type="entry name" value="HRDC_dom_sf"/>
</dbReference>
<dbReference type="SMART" id="SM00474">
    <property type="entry name" value="35EXOc"/>
    <property type="match status" value="1"/>
</dbReference>
<dbReference type="FunFam" id="1.10.150.80:FF:000001">
    <property type="entry name" value="Putative exosome component 10"/>
    <property type="match status" value="1"/>
</dbReference>
<dbReference type="GO" id="GO:0071039">
    <property type="term" value="P:nuclear polyadenylation-dependent CUT catabolic process"/>
    <property type="evidence" value="ECO:0007669"/>
    <property type="project" value="TreeGrafter"/>
</dbReference>
<dbReference type="GO" id="GO:0071038">
    <property type="term" value="P:TRAMP-dependent tRNA surveillance pathway"/>
    <property type="evidence" value="ECO:0007669"/>
    <property type="project" value="TreeGrafter"/>
</dbReference>
<dbReference type="GO" id="GO:0071051">
    <property type="term" value="P:poly(A)-dependent snoRNA 3'-end processing"/>
    <property type="evidence" value="ECO:0007669"/>
    <property type="project" value="TreeGrafter"/>
</dbReference>
<dbReference type="InterPro" id="IPR045092">
    <property type="entry name" value="Rrp6-like"/>
</dbReference>
<evidence type="ECO:0000259" key="11">
    <source>
        <dbReference type="PROSITE" id="PS50967"/>
    </source>
</evidence>
<dbReference type="InterPro" id="IPR012588">
    <property type="entry name" value="Exosome-assoc_fac_Rrp6_N"/>
</dbReference>
<proteinExistence type="inferred from homology"/>
<dbReference type="InterPro" id="IPR036397">
    <property type="entry name" value="RNaseH_sf"/>
</dbReference>
<evidence type="ECO:0000256" key="9">
    <source>
        <dbReference type="ARBA" id="ARBA00070365"/>
    </source>
</evidence>
<dbReference type="GO" id="GO:0071040">
    <property type="term" value="P:nuclear polyadenylation-dependent antisense transcript catabolic process"/>
    <property type="evidence" value="ECO:0007669"/>
    <property type="project" value="TreeGrafter"/>
</dbReference>
<dbReference type="PROSITE" id="PS50967">
    <property type="entry name" value="HRDC"/>
    <property type="match status" value="1"/>
</dbReference>
<evidence type="ECO:0000256" key="1">
    <source>
        <dbReference type="ARBA" id="ARBA00004123"/>
    </source>
</evidence>
<dbReference type="FunFam" id="3.30.420.10:FF:000059">
    <property type="entry name" value="Exosome complex exonuclease Rrp6"/>
    <property type="match status" value="1"/>
</dbReference>
<dbReference type="InterPro" id="IPR049559">
    <property type="entry name" value="Rrp6p-like_exo"/>
</dbReference>
<keyword evidence="13" id="KW-1185">Reference proteome</keyword>
<dbReference type="SMART" id="SM00341">
    <property type="entry name" value="HRDC"/>
    <property type="match status" value="1"/>
</dbReference>
<organism evidence="12 13">
    <name type="scientific">Oedothorax gibbosus</name>
    <dbReference type="NCBI Taxonomy" id="931172"/>
    <lineage>
        <taxon>Eukaryota</taxon>
        <taxon>Metazoa</taxon>
        <taxon>Ecdysozoa</taxon>
        <taxon>Arthropoda</taxon>
        <taxon>Chelicerata</taxon>
        <taxon>Arachnida</taxon>
        <taxon>Araneae</taxon>
        <taxon>Araneomorphae</taxon>
        <taxon>Entelegynae</taxon>
        <taxon>Araneoidea</taxon>
        <taxon>Linyphiidae</taxon>
        <taxon>Erigoninae</taxon>
        <taxon>Oedothorax</taxon>
    </lineage>
</organism>
<dbReference type="GO" id="GO:0071044">
    <property type="term" value="P:histone mRNA catabolic process"/>
    <property type="evidence" value="ECO:0007669"/>
    <property type="project" value="TreeGrafter"/>
</dbReference>
<keyword evidence="5" id="KW-0271">Exosome</keyword>
<evidence type="ECO:0000256" key="4">
    <source>
        <dbReference type="ARBA" id="ARBA00022801"/>
    </source>
</evidence>
<dbReference type="GO" id="GO:0000175">
    <property type="term" value="F:3'-5'-RNA exonuclease activity"/>
    <property type="evidence" value="ECO:0007669"/>
    <property type="project" value="InterPro"/>
</dbReference>
<evidence type="ECO:0000313" key="13">
    <source>
        <dbReference type="Proteomes" id="UP000827092"/>
    </source>
</evidence>
<gene>
    <name evidence="12" type="ORF">JTE90_017428</name>
</gene>
<dbReference type="SUPFAM" id="SSF53098">
    <property type="entry name" value="Ribonuclease H-like"/>
    <property type="match status" value="1"/>
</dbReference>
<keyword evidence="6" id="KW-0269">Exonuclease</keyword>
<dbReference type="AlphaFoldDB" id="A0AAV6U8C3"/>
<feature type="domain" description="HRDC" evidence="11">
    <location>
        <begin position="458"/>
        <end position="538"/>
    </location>
</feature>
<evidence type="ECO:0000256" key="5">
    <source>
        <dbReference type="ARBA" id="ARBA00022835"/>
    </source>
</evidence>
<comment type="caution">
    <text evidence="12">The sequence shown here is derived from an EMBL/GenBank/DDBJ whole genome shotgun (WGS) entry which is preliminary data.</text>
</comment>
<dbReference type="PANTHER" id="PTHR12124">
    <property type="entry name" value="POLYMYOSITIS/SCLERODERMA AUTOANTIGEN-RELATED"/>
    <property type="match status" value="1"/>
</dbReference>
<sequence length="711" mass="81525">MEEEHVQEIPPDTNENGFFAAGFKDANSYSQAALRSILLATKASNDLPSADNDFDYYSTFTGFREVMFRKRQAILALMSSLVQGLGIREEFQGREEKFDLLVDVNDVILENVSSFLDEASGLKKSEEELVLAVKPSTAINTSWNKRQFHRDSPKSYQLITAKNVSRPQLTFKDKVDNSSSLFVPVIRDKPNSVKPLAITLEKDGDREEYCHPYEWEIERFQPPEDILQNVEPMVPKPLEETPLVMVTTEEQLKELCAELKKQESFAVDLEHHSYRSFQGFTCLMQVSTRERDYLVDVLLLRSEMHLLNEVFTDPKIIKVLHGADMDVLWLQRDFGLYIVGLFDTGQAARVLHFAHLSLSHLLKHYCRVDPDKRFQLADWRVRPLPAEMIKYAREDTHYLLYVYDCMKNDLIAAGNDIKNLLISTFERSKVICAKRYQKPLYTPDQYLDLYKRSRKVLSAKQLYCLRELHAWRDTTARENDESINFVLPNHMLMQIAEALPREQQGILSCCNPIPPLVKQQLNELHAIILRANNSSIKQLEILDLQQKLAQTPKVVHHHVDLGSVVHCPHDIHHLEDKAPGAHASSGNTENLLPLITKEDETIPSLLKKQPTLSVLFKSKKRASTSTEQRIPPKVVETIQKLISPYERYKMTEELQSSQPSSEIRKETNEAGDSTADIEEVDLADTSVVEESVEAVAEEQEDEMEEQHSGRR</sequence>
<dbReference type="Pfam" id="PF08066">
    <property type="entry name" value="PMC2NT"/>
    <property type="match status" value="1"/>
</dbReference>
<dbReference type="GO" id="GO:0005730">
    <property type="term" value="C:nucleolus"/>
    <property type="evidence" value="ECO:0007669"/>
    <property type="project" value="TreeGrafter"/>
</dbReference>
<feature type="compositionally biased region" description="Acidic residues" evidence="10">
    <location>
        <begin position="690"/>
        <end position="704"/>
    </location>
</feature>
<dbReference type="GO" id="GO:0000166">
    <property type="term" value="F:nucleotide binding"/>
    <property type="evidence" value="ECO:0007669"/>
    <property type="project" value="InterPro"/>
</dbReference>
<keyword evidence="3" id="KW-0540">Nuclease</keyword>
<dbReference type="PANTHER" id="PTHR12124:SF47">
    <property type="entry name" value="EXOSOME COMPONENT 10"/>
    <property type="match status" value="1"/>
</dbReference>
<dbReference type="Proteomes" id="UP000827092">
    <property type="component" value="Unassembled WGS sequence"/>
</dbReference>
<dbReference type="InterPro" id="IPR012337">
    <property type="entry name" value="RNaseH-like_sf"/>
</dbReference>
<keyword evidence="7" id="KW-0539">Nucleus</keyword>
<dbReference type="GO" id="GO:0071035">
    <property type="term" value="P:nuclear polyadenylation-dependent rRNA catabolic process"/>
    <property type="evidence" value="ECO:0007669"/>
    <property type="project" value="TreeGrafter"/>
</dbReference>
<protein>
    <recommendedName>
        <fullName evidence="9">Exosome complex component 10 homolog</fullName>
    </recommendedName>
</protein>
<dbReference type="Gene3D" id="1.10.150.80">
    <property type="entry name" value="HRDC domain"/>
    <property type="match status" value="1"/>
</dbReference>
<feature type="region of interest" description="Disordered" evidence="10">
    <location>
        <begin position="649"/>
        <end position="711"/>
    </location>
</feature>
<dbReference type="GO" id="GO:0071036">
    <property type="term" value="P:nuclear polyadenylation-dependent snoRNA catabolic process"/>
    <property type="evidence" value="ECO:0007669"/>
    <property type="project" value="TreeGrafter"/>
</dbReference>
<dbReference type="Pfam" id="PF00570">
    <property type="entry name" value="HRDC"/>
    <property type="match status" value="1"/>
</dbReference>
<dbReference type="Pfam" id="PF01612">
    <property type="entry name" value="DNA_pol_A_exo1"/>
    <property type="match status" value="1"/>
</dbReference>
<dbReference type="GO" id="GO:0003727">
    <property type="term" value="F:single-stranded RNA binding"/>
    <property type="evidence" value="ECO:0007669"/>
    <property type="project" value="TreeGrafter"/>
</dbReference>
<keyword evidence="2" id="KW-0698">rRNA processing</keyword>